<comment type="subcellular location">
    <subcellularLocation>
        <location evidence="1">Cell membrane</location>
        <topology evidence="1">Peripheral membrane protein</topology>
    </subcellularLocation>
</comment>
<feature type="compositionally biased region" description="Low complexity" evidence="7">
    <location>
        <begin position="340"/>
        <end position="353"/>
    </location>
</feature>
<sequence length="561" mass="62435">MELSKSEDPSVDRKRSSKAHGRSKWPEEHKSQTTTKNGFVNTHSTDESPSSLPVPDTLDILTPGVSDTLSEGHRQFHGSFRRSITHDCVRGTGQQQAVSPVYKDGTNWHHHHKLVTSVSFSGFEAPLRLLRENRDTSGSSHEIIDYRNLTPQVPFVPCIAKSIPKKRISLRKPRKAIKDLFVHNRHKHEKAMSLSTPCHAAGENVPTLKRTRKTVRHRECTTVGNRYNDELSETPSDSSSECYANVCEDAASLKSFGSQSGCGEIFADELVSPEGVFSPEHHKVACEHLRQSPTTTGFQGGKECLASPAHAEVLDMFGLWETLNRTLLLGQSSKATGHATKSTTPITKSPSTTKSEDETTNTPQPVESEIREFNTDVITPKSDKQGNTSDEGYCDYVSPGFEDHIRSSHTPVHSIKFPRDTYSRDALYELFCDPSEAEMTSIFNDEINLTDSIVGQCSDLPLSMYSFHVGAEENLAPPLAQDFVGQELLQSKWMGKDCLLKLCDTEISMAMGIVNWLKHRTDNSNPAELRSSQISSEETRDECLRFKTQSAKIRKSTKGSR</sequence>
<feature type="region of interest" description="Disordered" evidence="7">
    <location>
        <begin position="334"/>
        <end position="393"/>
    </location>
</feature>
<dbReference type="GO" id="GO:0016055">
    <property type="term" value="P:Wnt signaling pathway"/>
    <property type="evidence" value="ECO:0007669"/>
    <property type="project" value="UniProtKB-KW"/>
</dbReference>
<evidence type="ECO:0000256" key="6">
    <source>
        <dbReference type="ARBA" id="ARBA00023136"/>
    </source>
</evidence>
<evidence type="ECO:0000256" key="5">
    <source>
        <dbReference type="ARBA" id="ARBA00023121"/>
    </source>
</evidence>
<keyword evidence="6" id="KW-0472">Membrane</keyword>
<dbReference type="GO" id="GO:0008013">
    <property type="term" value="F:beta-catenin binding"/>
    <property type="evidence" value="ECO:0007669"/>
    <property type="project" value="TreeGrafter"/>
</dbReference>
<feature type="compositionally biased region" description="Polar residues" evidence="7">
    <location>
        <begin position="32"/>
        <end position="51"/>
    </location>
</feature>
<evidence type="ECO:0000313" key="9">
    <source>
        <dbReference type="Proteomes" id="UP000472262"/>
    </source>
</evidence>
<accession>A0A672LJ94</accession>
<dbReference type="Proteomes" id="UP000472262">
    <property type="component" value="Unassembled WGS sequence"/>
</dbReference>
<dbReference type="Ensembl" id="ENSSGRT00000026485.1">
    <property type="protein sequence ID" value="ENSSGRP00000024572.1"/>
    <property type="gene ID" value="ENSSGRG00000014414.1"/>
</dbReference>
<keyword evidence="5" id="KW-0446">Lipid-binding</keyword>
<evidence type="ECO:0000256" key="3">
    <source>
        <dbReference type="ARBA" id="ARBA00022475"/>
    </source>
</evidence>
<dbReference type="InParanoid" id="A0A672LJ94"/>
<feature type="compositionally biased region" description="Polar residues" evidence="7">
    <location>
        <begin position="523"/>
        <end position="536"/>
    </location>
</feature>
<evidence type="ECO:0000256" key="2">
    <source>
        <dbReference type="ARBA" id="ARBA00007750"/>
    </source>
</evidence>
<feature type="region of interest" description="Disordered" evidence="7">
    <location>
        <begin position="1"/>
        <end position="57"/>
    </location>
</feature>
<feature type="compositionally biased region" description="Basic and acidic residues" evidence="7">
    <location>
        <begin position="1"/>
        <end position="14"/>
    </location>
</feature>
<comment type="similarity">
    <text evidence="2">Belongs to the Amer family.</text>
</comment>
<keyword evidence="9" id="KW-1185">Reference proteome</keyword>
<evidence type="ECO:0000256" key="1">
    <source>
        <dbReference type="ARBA" id="ARBA00004202"/>
    </source>
</evidence>
<feature type="region of interest" description="Disordered" evidence="7">
    <location>
        <begin position="523"/>
        <end position="542"/>
    </location>
</feature>
<keyword evidence="4" id="KW-0879">Wnt signaling pathway</keyword>
<reference evidence="8" key="1">
    <citation type="submission" date="2025-08" db="UniProtKB">
        <authorList>
            <consortium name="Ensembl"/>
        </authorList>
    </citation>
    <scope>IDENTIFICATION</scope>
</reference>
<evidence type="ECO:0000256" key="4">
    <source>
        <dbReference type="ARBA" id="ARBA00022687"/>
    </source>
</evidence>
<reference evidence="8" key="2">
    <citation type="submission" date="2025-09" db="UniProtKB">
        <authorList>
            <consortium name="Ensembl"/>
        </authorList>
    </citation>
    <scope>IDENTIFICATION</scope>
</reference>
<dbReference type="GO" id="GO:0005886">
    <property type="term" value="C:plasma membrane"/>
    <property type="evidence" value="ECO:0007669"/>
    <property type="project" value="UniProtKB-SubCell"/>
</dbReference>
<protein>
    <submittedName>
        <fullName evidence="8">Si:dkey-231j24.3</fullName>
    </submittedName>
</protein>
<evidence type="ECO:0000313" key="8">
    <source>
        <dbReference type="Ensembl" id="ENSSGRP00000024572.1"/>
    </source>
</evidence>
<dbReference type="GO" id="GO:0005546">
    <property type="term" value="F:phosphatidylinositol-4,5-bisphosphate binding"/>
    <property type="evidence" value="ECO:0007669"/>
    <property type="project" value="TreeGrafter"/>
</dbReference>
<proteinExistence type="inferred from homology"/>
<keyword evidence="3" id="KW-1003">Cell membrane</keyword>
<dbReference type="PANTHER" id="PTHR22237:SF2">
    <property type="entry name" value="APC MEMBRANE RECRUITMENT PROTEIN 3"/>
    <property type="match status" value="1"/>
</dbReference>
<dbReference type="AlphaFoldDB" id="A0A672LJ94"/>
<evidence type="ECO:0000256" key="7">
    <source>
        <dbReference type="SAM" id="MobiDB-lite"/>
    </source>
</evidence>
<organism evidence="8 9">
    <name type="scientific">Sinocyclocheilus grahami</name>
    <name type="common">Dianchi golden-line fish</name>
    <name type="synonym">Barbus grahami</name>
    <dbReference type="NCBI Taxonomy" id="75366"/>
    <lineage>
        <taxon>Eukaryota</taxon>
        <taxon>Metazoa</taxon>
        <taxon>Chordata</taxon>
        <taxon>Craniata</taxon>
        <taxon>Vertebrata</taxon>
        <taxon>Euteleostomi</taxon>
        <taxon>Actinopterygii</taxon>
        <taxon>Neopterygii</taxon>
        <taxon>Teleostei</taxon>
        <taxon>Ostariophysi</taxon>
        <taxon>Cypriniformes</taxon>
        <taxon>Cyprinidae</taxon>
        <taxon>Cyprininae</taxon>
        <taxon>Sinocyclocheilus</taxon>
    </lineage>
</organism>
<dbReference type="Pfam" id="PF09422">
    <property type="entry name" value="AMER"/>
    <property type="match status" value="1"/>
</dbReference>
<dbReference type="PANTHER" id="PTHR22237">
    <property type="entry name" value="APC MEMBRANE RECRUITMENT PROTEIN 2-RELATED"/>
    <property type="match status" value="1"/>
</dbReference>
<dbReference type="GO" id="GO:0060828">
    <property type="term" value="P:regulation of canonical Wnt signaling pathway"/>
    <property type="evidence" value="ECO:0007669"/>
    <property type="project" value="TreeGrafter"/>
</dbReference>
<dbReference type="OMA" id="ENMASEP"/>
<dbReference type="InterPro" id="IPR019003">
    <property type="entry name" value="AMER"/>
</dbReference>
<name>A0A672LJ94_SINGR</name>